<keyword evidence="2 6" id="KW-0288">FMN</keyword>
<keyword evidence="1 6" id="KW-0285">Flavoprotein</keyword>
<evidence type="ECO:0000259" key="7">
    <source>
        <dbReference type="Pfam" id="PF00296"/>
    </source>
</evidence>
<dbReference type="Gene3D" id="3.20.20.30">
    <property type="entry name" value="Luciferase-like domain"/>
    <property type="match status" value="1"/>
</dbReference>
<dbReference type="PANTHER" id="PTHR30011">
    <property type="entry name" value="ALKANESULFONATE MONOOXYGENASE-RELATED"/>
    <property type="match status" value="1"/>
</dbReference>
<dbReference type="GO" id="GO:0016705">
    <property type="term" value="F:oxidoreductase activity, acting on paired donors, with incorporation or reduction of molecular oxygen"/>
    <property type="evidence" value="ECO:0007669"/>
    <property type="project" value="InterPro"/>
</dbReference>
<evidence type="ECO:0000256" key="2">
    <source>
        <dbReference type="ARBA" id="ARBA00022643"/>
    </source>
</evidence>
<evidence type="ECO:0000256" key="6">
    <source>
        <dbReference type="PIRSR" id="PIRSR000337-1"/>
    </source>
</evidence>
<evidence type="ECO:0000256" key="1">
    <source>
        <dbReference type="ARBA" id="ARBA00022630"/>
    </source>
</evidence>
<feature type="binding site" evidence="6">
    <location>
        <position position="217"/>
    </location>
    <ligand>
        <name>FMN</name>
        <dbReference type="ChEBI" id="CHEBI:58210"/>
    </ligand>
</feature>
<dbReference type="Pfam" id="PF00296">
    <property type="entry name" value="Bac_luciferase"/>
    <property type="match status" value="1"/>
</dbReference>
<accession>A0A3M6R0L3</accession>
<dbReference type="InterPro" id="IPR011251">
    <property type="entry name" value="Luciferase-like_dom"/>
</dbReference>
<feature type="binding site" evidence="6">
    <location>
        <position position="55"/>
    </location>
    <ligand>
        <name>FMN</name>
        <dbReference type="ChEBI" id="CHEBI:58210"/>
    </ligand>
</feature>
<dbReference type="OrthoDB" id="9814695at2"/>
<reference evidence="8 9" key="1">
    <citation type="submission" date="2018-10" db="EMBL/GenBank/DDBJ databases">
        <title>Draft genome of Cortibacter populi DSM10536.</title>
        <authorList>
            <person name="Bernier A.-M."/>
            <person name="Bernard K."/>
        </authorList>
    </citation>
    <scope>NUCLEOTIDE SEQUENCE [LARGE SCALE GENOMIC DNA]</scope>
    <source>
        <strain evidence="8 9">DSM 105136</strain>
    </source>
</reference>
<evidence type="ECO:0000256" key="5">
    <source>
        <dbReference type="ARBA" id="ARBA00033748"/>
    </source>
</evidence>
<name>A0A3M6R0L3_9BURK</name>
<dbReference type="InterPro" id="IPR016215">
    <property type="entry name" value="NTA_MOA"/>
</dbReference>
<keyword evidence="9" id="KW-1185">Reference proteome</keyword>
<comment type="similarity">
    <text evidence="5">Belongs to the NtaA/SnaA/DszA monooxygenase family.</text>
</comment>
<evidence type="ECO:0000256" key="3">
    <source>
        <dbReference type="ARBA" id="ARBA00023002"/>
    </source>
</evidence>
<comment type="caution">
    <text evidence="8">The sequence shown here is derived from an EMBL/GenBank/DDBJ whole genome shotgun (WGS) entry which is preliminary data.</text>
</comment>
<feature type="binding site" evidence="6">
    <location>
        <position position="136"/>
    </location>
    <ligand>
        <name>FMN</name>
        <dbReference type="ChEBI" id="CHEBI:58210"/>
    </ligand>
</feature>
<proteinExistence type="inferred from homology"/>
<protein>
    <submittedName>
        <fullName evidence="8">LLM class flavin-dependent oxidoreductase</fullName>
    </submittedName>
</protein>
<dbReference type="InterPro" id="IPR036661">
    <property type="entry name" value="Luciferase-like_sf"/>
</dbReference>
<dbReference type="Proteomes" id="UP000278006">
    <property type="component" value="Unassembled WGS sequence"/>
</dbReference>
<evidence type="ECO:0000313" key="8">
    <source>
        <dbReference type="EMBL" id="RMX08713.1"/>
    </source>
</evidence>
<dbReference type="PIRSF" id="PIRSF000337">
    <property type="entry name" value="NTA_MOA"/>
    <property type="match status" value="1"/>
</dbReference>
<sequence>MKPPRRLHFNSCIDWLEQAWREPCDQPPLLFDLSQLTERARLAERGCMNALFMADFYTYRAGFSLEPLTLLSALASVTRHIGVIGSVSTTYNQPYDLARLFASLDHLSAGRAGWNMVTTAVGSVAANYSEHQHLEHDLRYERAHEVIEVVTRLWDSWDDDALCTAQDRAATGAGGGWLDPDKIHPIDYHGHWFDVPGPLNLPRPPQGHPVRMQAGSSHAGRDFGARWAEVIFTAQPLLPIARDFYADVKQRAARFGRDPEGIRILPGLMPIIAPTRAQAEDMAAARALRRGRGEARLREFVGVDLSVLPPDEPIPLALLPEAGTTNGMRGRSDLMLDIVRRYRLTPRQLQAQEAHHGFVGTPEEVTDLIHEWFEARACDGFTMMWPSIESNQLFVEQVVPALQRRGIHRKAYDASTLRGHFDLPRPLPRRDHANAAVLPITPFAKA</sequence>
<dbReference type="SUPFAM" id="SSF51679">
    <property type="entry name" value="Bacterial luciferase-like"/>
    <property type="match status" value="1"/>
</dbReference>
<keyword evidence="4" id="KW-0503">Monooxygenase</keyword>
<dbReference type="GO" id="GO:0004497">
    <property type="term" value="F:monooxygenase activity"/>
    <property type="evidence" value="ECO:0007669"/>
    <property type="project" value="UniProtKB-KW"/>
</dbReference>
<dbReference type="InterPro" id="IPR051260">
    <property type="entry name" value="Diverse_substr_monoxygenases"/>
</dbReference>
<gene>
    <name evidence="8" type="ORF">D8I35_06595</name>
</gene>
<feature type="binding site" evidence="6">
    <location>
        <position position="216"/>
    </location>
    <ligand>
        <name>FMN</name>
        <dbReference type="ChEBI" id="CHEBI:58210"/>
    </ligand>
</feature>
<dbReference type="CDD" id="cd01095">
    <property type="entry name" value="Nitrilotriacetate_monoxgenase"/>
    <property type="match status" value="1"/>
</dbReference>
<dbReference type="PANTHER" id="PTHR30011:SF16">
    <property type="entry name" value="C2H2 FINGER DOMAIN TRANSCRIPTION FACTOR (EUROFUNG)-RELATED"/>
    <property type="match status" value="1"/>
</dbReference>
<evidence type="ECO:0000256" key="4">
    <source>
        <dbReference type="ARBA" id="ARBA00023033"/>
    </source>
</evidence>
<feature type="binding site" evidence="6">
    <location>
        <position position="140"/>
    </location>
    <ligand>
        <name>FMN</name>
        <dbReference type="ChEBI" id="CHEBI:58210"/>
    </ligand>
</feature>
<evidence type="ECO:0000313" key="9">
    <source>
        <dbReference type="Proteomes" id="UP000278006"/>
    </source>
</evidence>
<dbReference type="NCBIfam" id="TIGR03860">
    <property type="entry name" value="FMN_nitrolo"/>
    <property type="match status" value="1"/>
</dbReference>
<dbReference type="RefSeq" id="WP_122226838.1">
    <property type="nucleotide sequence ID" value="NZ_RDQO01000001.1"/>
</dbReference>
<organism evidence="8 9">
    <name type="scientific">Corticibacter populi</name>
    <dbReference type="NCBI Taxonomy" id="1550736"/>
    <lineage>
        <taxon>Bacteria</taxon>
        <taxon>Pseudomonadati</taxon>
        <taxon>Pseudomonadota</taxon>
        <taxon>Betaproteobacteria</taxon>
        <taxon>Burkholderiales</taxon>
        <taxon>Comamonadaceae</taxon>
        <taxon>Corticibacter</taxon>
    </lineage>
</organism>
<feature type="domain" description="Luciferase-like" evidence="7">
    <location>
        <begin position="31"/>
        <end position="375"/>
    </location>
</feature>
<keyword evidence="3" id="KW-0560">Oxidoreductase</keyword>
<dbReference type="EMBL" id="RDQO01000001">
    <property type="protein sequence ID" value="RMX08713.1"/>
    <property type="molecule type" value="Genomic_DNA"/>
</dbReference>
<dbReference type="AlphaFoldDB" id="A0A3M6R0L3"/>